<dbReference type="EMBL" id="OZ038524">
    <property type="protein sequence ID" value="CAL2084530.1"/>
    <property type="molecule type" value="Genomic_DNA"/>
</dbReference>
<evidence type="ECO:0000313" key="3">
    <source>
        <dbReference type="Proteomes" id="UP001497514"/>
    </source>
</evidence>
<feature type="transmembrane region" description="Helical" evidence="1">
    <location>
        <begin position="65"/>
        <end position="85"/>
    </location>
</feature>
<name>A0ABP1EL97_9FLAO</name>
<dbReference type="GeneID" id="65209844"/>
<evidence type="ECO:0000256" key="1">
    <source>
        <dbReference type="SAM" id="Phobius"/>
    </source>
</evidence>
<reference evidence="2 3" key="1">
    <citation type="submission" date="2024-05" db="EMBL/GenBank/DDBJ databases">
        <authorList>
            <person name="Duchaud E."/>
        </authorList>
    </citation>
    <scope>NUCLEOTIDE SEQUENCE [LARGE SCALE GENOMIC DNA]</scope>
    <source>
        <strain evidence="2">Ena-SAMPLE-TAB-13-05-2024-13:56:06:370-140309</strain>
    </source>
</reference>
<evidence type="ECO:0008006" key="4">
    <source>
        <dbReference type="Google" id="ProtNLM"/>
    </source>
</evidence>
<feature type="transmembrane region" description="Helical" evidence="1">
    <location>
        <begin position="97"/>
        <end position="115"/>
    </location>
</feature>
<organism evidence="2 3">
    <name type="scientific">Tenacibaculum dicentrarchi</name>
    <dbReference type="NCBI Taxonomy" id="669041"/>
    <lineage>
        <taxon>Bacteria</taxon>
        <taxon>Pseudomonadati</taxon>
        <taxon>Bacteroidota</taxon>
        <taxon>Flavobacteriia</taxon>
        <taxon>Flavobacteriales</taxon>
        <taxon>Flavobacteriaceae</taxon>
        <taxon>Tenacibaculum</taxon>
    </lineage>
</organism>
<proteinExistence type="predicted"/>
<feature type="transmembrane region" description="Helical" evidence="1">
    <location>
        <begin position="6"/>
        <end position="23"/>
    </location>
</feature>
<gene>
    <name evidence="2" type="ORF">TD3509T_1726</name>
</gene>
<protein>
    <recommendedName>
        <fullName evidence="4">Magnesium citrate secondary transporter</fullName>
    </recommendedName>
</protein>
<evidence type="ECO:0000313" key="2">
    <source>
        <dbReference type="EMBL" id="CAL2084530.1"/>
    </source>
</evidence>
<dbReference type="RefSeq" id="WP_101902849.1">
    <property type="nucleotide sequence ID" value="NZ_JBFKZU010000002.1"/>
</dbReference>
<dbReference type="Proteomes" id="UP001497514">
    <property type="component" value="Chromosome"/>
</dbReference>
<accession>A0ABP1EL97</accession>
<feature type="transmembrane region" description="Helical" evidence="1">
    <location>
        <begin position="35"/>
        <end position="53"/>
    </location>
</feature>
<keyword evidence="3" id="KW-1185">Reference proteome</keyword>
<sequence length="121" mass="14716">MRKISYIYAVFSLFLGTAIYVAQKMSFKLPRIVQFYMNDFLIMPIVLTISLFILRWSKNNENYQIPLWIILYICGFYAFLYEYLLPKFYLRYTADSIDVLLYFISGFIFFILQKIPDKKWF</sequence>
<keyword evidence="1" id="KW-1133">Transmembrane helix</keyword>
<keyword evidence="1" id="KW-0472">Membrane</keyword>
<keyword evidence="1" id="KW-0812">Transmembrane</keyword>